<comment type="caution">
    <text evidence="2">The sequence shown here is derived from an EMBL/GenBank/DDBJ whole genome shotgun (WGS) entry which is preliminary data.</text>
</comment>
<gene>
    <name evidence="2" type="ORF">LITE_LOCUS28348</name>
</gene>
<reference evidence="2" key="1">
    <citation type="submission" date="2022-08" db="EMBL/GenBank/DDBJ databases">
        <authorList>
            <person name="Gutierrez-Valencia J."/>
        </authorList>
    </citation>
    <scope>NUCLEOTIDE SEQUENCE</scope>
</reference>
<accession>A0AAV0MFF9</accession>
<feature type="compositionally biased region" description="Polar residues" evidence="1">
    <location>
        <begin position="8"/>
        <end position="44"/>
    </location>
</feature>
<feature type="region of interest" description="Disordered" evidence="1">
    <location>
        <begin position="1"/>
        <end position="50"/>
    </location>
</feature>
<organism evidence="2 3">
    <name type="scientific">Linum tenue</name>
    <dbReference type="NCBI Taxonomy" id="586396"/>
    <lineage>
        <taxon>Eukaryota</taxon>
        <taxon>Viridiplantae</taxon>
        <taxon>Streptophyta</taxon>
        <taxon>Embryophyta</taxon>
        <taxon>Tracheophyta</taxon>
        <taxon>Spermatophyta</taxon>
        <taxon>Magnoliopsida</taxon>
        <taxon>eudicotyledons</taxon>
        <taxon>Gunneridae</taxon>
        <taxon>Pentapetalae</taxon>
        <taxon>rosids</taxon>
        <taxon>fabids</taxon>
        <taxon>Malpighiales</taxon>
        <taxon>Linaceae</taxon>
        <taxon>Linum</taxon>
    </lineage>
</organism>
<protein>
    <submittedName>
        <fullName evidence="2">Uncharacterized protein</fullName>
    </submittedName>
</protein>
<evidence type="ECO:0000256" key="1">
    <source>
        <dbReference type="SAM" id="MobiDB-lite"/>
    </source>
</evidence>
<dbReference type="AlphaFoldDB" id="A0AAV0MFF9"/>
<evidence type="ECO:0000313" key="3">
    <source>
        <dbReference type="Proteomes" id="UP001154282"/>
    </source>
</evidence>
<sequence length="50" mass="5144">MLPARTAPISSPRSWSEDSNCGSGDSPGQSVGTTRGGTWSTVSCSAPFRI</sequence>
<evidence type="ECO:0000313" key="2">
    <source>
        <dbReference type="EMBL" id="CAI0444980.1"/>
    </source>
</evidence>
<proteinExistence type="predicted"/>
<name>A0AAV0MFF9_9ROSI</name>
<dbReference type="Proteomes" id="UP001154282">
    <property type="component" value="Unassembled WGS sequence"/>
</dbReference>
<keyword evidence="3" id="KW-1185">Reference proteome</keyword>
<dbReference type="EMBL" id="CAMGYJ010000007">
    <property type="protein sequence ID" value="CAI0444980.1"/>
    <property type="molecule type" value="Genomic_DNA"/>
</dbReference>